<evidence type="ECO:0000256" key="1">
    <source>
        <dbReference type="ARBA" id="ARBA00004651"/>
    </source>
</evidence>
<feature type="transmembrane region" description="Helical" evidence="7">
    <location>
        <begin position="49"/>
        <end position="72"/>
    </location>
</feature>
<evidence type="ECO:0000256" key="4">
    <source>
        <dbReference type="ARBA" id="ARBA00022692"/>
    </source>
</evidence>
<keyword evidence="6 7" id="KW-0472">Membrane</keyword>
<dbReference type="InterPro" id="IPR036259">
    <property type="entry name" value="MFS_trans_sf"/>
</dbReference>
<keyword evidence="5 7" id="KW-1133">Transmembrane helix</keyword>
<keyword evidence="4 7" id="KW-0812">Transmembrane</keyword>
<dbReference type="EMBL" id="JBHSAY010000006">
    <property type="protein sequence ID" value="MFC4131544.1"/>
    <property type="molecule type" value="Genomic_DNA"/>
</dbReference>
<evidence type="ECO:0000256" key="7">
    <source>
        <dbReference type="SAM" id="Phobius"/>
    </source>
</evidence>
<evidence type="ECO:0000256" key="3">
    <source>
        <dbReference type="ARBA" id="ARBA00022475"/>
    </source>
</evidence>
<keyword evidence="2" id="KW-0813">Transport</keyword>
<evidence type="ECO:0000256" key="5">
    <source>
        <dbReference type="ARBA" id="ARBA00022989"/>
    </source>
</evidence>
<organism evidence="8 9">
    <name type="scientific">Hamadaea flava</name>
    <dbReference type="NCBI Taxonomy" id="1742688"/>
    <lineage>
        <taxon>Bacteria</taxon>
        <taxon>Bacillati</taxon>
        <taxon>Actinomycetota</taxon>
        <taxon>Actinomycetes</taxon>
        <taxon>Micromonosporales</taxon>
        <taxon>Micromonosporaceae</taxon>
        <taxon>Hamadaea</taxon>
    </lineage>
</organism>
<feature type="transmembrane region" description="Helical" evidence="7">
    <location>
        <begin position="247"/>
        <end position="271"/>
    </location>
</feature>
<feature type="transmembrane region" description="Helical" evidence="7">
    <location>
        <begin position="283"/>
        <end position="301"/>
    </location>
</feature>
<dbReference type="SUPFAM" id="SSF103473">
    <property type="entry name" value="MFS general substrate transporter"/>
    <property type="match status" value="1"/>
</dbReference>
<evidence type="ECO:0000256" key="2">
    <source>
        <dbReference type="ARBA" id="ARBA00022448"/>
    </source>
</evidence>
<proteinExistence type="predicted"/>
<evidence type="ECO:0000313" key="8">
    <source>
        <dbReference type="EMBL" id="MFC4131544.1"/>
    </source>
</evidence>
<dbReference type="Gene3D" id="1.20.1250.20">
    <property type="entry name" value="MFS general substrate transporter like domains"/>
    <property type="match status" value="1"/>
</dbReference>
<dbReference type="InterPro" id="IPR011701">
    <property type="entry name" value="MFS"/>
</dbReference>
<feature type="transmembrane region" description="Helical" evidence="7">
    <location>
        <begin position="108"/>
        <end position="127"/>
    </location>
</feature>
<feature type="transmembrane region" description="Helical" evidence="7">
    <location>
        <begin position="20"/>
        <end position="43"/>
    </location>
</feature>
<dbReference type="Pfam" id="PF07690">
    <property type="entry name" value="MFS_1"/>
    <property type="match status" value="1"/>
</dbReference>
<feature type="transmembrane region" description="Helical" evidence="7">
    <location>
        <begin position="216"/>
        <end position="241"/>
    </location>
</feature>
<name>A0ABV8LMP5_9ACTN</name>
<accession>A0ABV8LMP5</accession>
<sequence>MPILPRLLRAVLPEAGPQRVIALSSFVNMLGSGMFMVSSALFATRVVGLSVAQVAVALGIAAIIGMTAGIPVGHLADRRGPREVYLVTLCVQATAMAALVAARSFAVFLVALCVGELARIASVSARAPLVRRFGDAELPRFRAYLRSVANLAGALGAVAAGFAVQLDTRTAYVAVVVGNAASFVVSAAITVRLPSVAPVEAPPAARRWLALRDRGYLAFTVLDAIMSIQGRVLVFGLPLWIVGHTSAPRWLVGAAMLLNTVLVVVFQVRAGRNVDGSAPGGRAFRRAGLAFLAGMALMAAATGQPGWVAAVLVVAGVAVHTIGELWQAAGSMELRFSLVPAYAQGQYTGVASLGSGLVNVVAPTVVAVLCLTWGAPGWLLLGGVFVLVGLSMPAVVRWTERHSPVYA</sequence>
<feature type="transmembrane region" description="Helical" evidence="7">
    <location>
        <begin position="148"/>
        <end position="166"/>
    </location>
</feature>
<protein>
    <submittedName>
        <fullName evidence="8">MFS transporter</fullName>
    </submittedName>
</protein>
<reference evidence="9" key="1">
    <citation type="journal article" date="2019" name="Int. J. Syst. Evol. Microbiol.">
        <title>The Global Catalogue of Microorganisms (GCM) 10K type strain sequencing project: providing services to taxonomists for standard genome sequencing and annotation.</title>
        <authorList>
            <consortium name="The Broad Institute Genomics Platform"/>
            <consortium name="The Broad Institute Genome Sequencing Center for Infectious Disease"/>
            <person name="Wu L."/>
            <person name="Ma J."/>
        </authorList>
    </citation>
    <scope>NUCLEOTIDE SEQUENCE [LARGE SCALE GENOMIC DNA]</scope>
    <source>
        <strain evidence="9">CGMCC 4.7289</strain>
    </source>
</reference>
<dbReference type="PANTHER" id="PTHR23517">
    <property type="entry name" value="RESISTANCE PROTEIN MDTM, PUTATIVE-RELATED-RELATED"/>
    <property type="match status" value="1"/>
</dbReference>
<dbReference type="InterPro" id="IPR050171">
    <property type="entry name" value="MFS_Transporters"/>
</dbReference>
<evidence type="ECO:0000256" key="6">
    <source>
        <dbReference type="ARBA" id="ARBA00023136"/>
    </source>
</evidence>
<dbReference type="Proteomes" id="UP001595816">
    <property type="component" value="Unassembled WGS sequence"/>
</dbReference>
<comment type="caution">
    <text evidence="8">The sequence shown here is derived from an EMBL/GenBank/DDBJ whole genome shotgun (WGS) entry which is preliminary data.</text>
</comment>
<keyword evidence="9" id="KW-1185">Reference proteome</keyword>
<dbReference type="RefSeq" id="WP_253755169.1">
    <property type="nucleotide sequence ID" value="NZ_JAMZDZ010000001.1"/>
</dbReference>
<comment type="subcellular location">
    <subcellularLocation>
        <location evidence="1">Cell membrane</location>
        <topology evidence="1">Multi-pass membrane protein</topology>
    </subcellularLocation>
</comment>
<feature type="transmembrane region" description="Helical" evidence="7">
    <location>
        <begin position="172"/>
        <end position="195"/>
    </location>
</feature>
<feature type="transmembrane region" description="Helical" evidence="7">
    <location>
        <begin position="375"/>
        <end position="396"/>
    </location>
</feature>
<feature type="transmembrane region" description="Helical" evidence="7">
    <location>
        <begin position="347"/>
        <end position="369"/>
    </location>
</feature>
<gene>
    <name evidence="8" type="ORF">ACFOZ4_13115</name>
</gene>
<dbReference type="PANTHER" id="PTHR23517:SF2">
    <property type="entry name" value="MULTIDRUG RESISTANCE PROTEIN MDTH"/>
    <property type="match status" value="1"/>
</dbReference>
<keyword evidence="3" id="KW-1003">Cell membrane</keyword>
<evidence type="ECO:0000313" key="9">
    <source>
        <dbReference type="Proteomes" id="UP001595816"/>
    </source>
</evidence>